<dbReference type="PANTHER" id="PTHR43369">
    <property type="entry name" value="PHOSPHORIBOSYLGLYCINAMIDE FORMYLTRANSFERASE"/>
    <property type="match status" value="1"/>
</dbReference>
<evidence type="ECO:0000256" key="3">
    <source>
        <dbReference type="ARBA" id="ARBA00022755"/>
    </source>
</evidence>
<dbReference type="RefSeq" id="WP_191729833.1">
    <property type="nucleotide sequence ID" value="NZ_JACSQJ010000006.1"/>
</dbReference>
<comment type="pathway">
    <text evidence="1 6">Purine metabolism; IMP biosynthesis via de novo pathway; N(2)-formyl-N(1)-(5-phospho-D-ribosyl)glycinamide from N(1)-(5-phospho-D-ribosyl)glycinamide (10-formyl THF route): step 1/1.</text>
</comment>
<feature type="binding site" evidence="6">
    <location>
        <begin position="94"/>
        <end position="97"/>
    </location>
    <ligand>
        <name>(6R)-10-formyltetrahydrofolate</name>
        <dbReference type="ChEBI" id="CHEBI:195366"/>
    </ligand>
</feature>
<dbReference type="InterPro" id="IPR002376">
    <property type="entry name" value="Formyl_transf_N"/>
</dbReference>
<comment type="function">
    <text evidence="6">Catalyzes the transfer of a formyl group from 10-formyltetrahydrofolate to 5-phospho-ribosyl-glycinamide (GAR), producing 5-phospho-ribosyl-N-formylglycinamide (FGAR) and tetrahydrofolate.</text>
</comment>
<dbReference type="PANTHER" id="PTHR43369:SF2">
    <property type="entry name" value="PHOSPHORIBOSYLGLYCINAMIDE FORMYLTRANSFERASE"/>
    <property type="match status" value="1"/>
</dbReference>
<dbReference type="EMBL" id="JACSQJ010000006">
    <property type="protein sequence ID" value="MBD7988653.1"/>
    <property type="molecule type" value="Genomic_DNA"/>
</dbReference>
<dbReference type="Proteomes" id="UP000647183">
    <property type="component" value="Unassembled WGS sequence"/>
</dbReference>
<evidence type="ECO:0000259" key="7">
    <source>
        <dbReference type="Pfam" id="PF00551"/>
    </source>
</evidence>
<feature type="binding site" evidence="6">
    <location>
        <begin position="16"/>
        <end position="18"/>
    </location>
    <ligand>
        <name>N(1)-(5-phospho-beta-D-ribosyl)glycinamide</name>
        <dbReference type="ChEBI" id="CHEBI:143788"/>
    </ligand>
</feature>
<feature type="binding site" evidence="6">
    <location>
        <position position="69"/>
    </location>
    <ligand>
        <name>(6R)-10-formyltetrahydrofolate</name>
        <dbReference type="ChEBI" id="CHEBI:195366"/>
    </ligand>
</feature>
<evidence type="ECO:0000256" key="4">
    <source>
        <dbReference type="ARBA" id="ARBA00038440"/>
    </source>
</evidence>
<feature type="domain" description="Formyl transferase N-terminal" evidence="7">
    <location>
        <begin position="7"/>
        <end position="184"/>
    </location>
</feature>
<feature type="site" description="Raises pKa of active site His" evidence="6">
    <location>
        <position position="149"/>
    </location>
</feature>
<keyword evidence="9" id="KW-1185">Reference proteome</keyword>
<dbReference type="HAMAP" id="MF_01930">
    <property type="entry name" value="PurN"/>
    <property type="match status" value="1"/>
</dbReference>
<dbReference type="Pfam" id="PF00551">
    <property type="entry name" value="Formyl_trans_N"/>
    <property type="match status" value="1"/>
</dbReference>
<proteinExistence type="inferred from homology"/>
<evidence type="ECO:0000256" key="6">
    <source>
        <dbReference type="HAMAP-Rule" id="MF_01930"/>
    </source>
</evidence>
<evidence type="ECO:0000313" key="9">
    <source>
        <dbReference type="Proteomes" id="UP000647183"/>
    </source>
</evidence>
<gene>
    <name evidence="6" type="primary">purN</name>
    <name evidence="8" type="ORF">H9645_11515</name>
</gene>
<sequence length="221" mass="22911">MADATPRLAVLASGRGSNLQAILDAIDDGRLHAQVAGVFGDKPAAFALARARAAGIPARALRPRDFAGRDEFDAALFAEVASVRPDVVVCAGYMRLLGAAALAPWAGRIINIHPSLLPDFKGLDTHARALAAGVPEHGASVHFVTADLDGGPVIAQARVPVLDGDDADALAARVLDTEHPLLVASLQLLCAGRIVLRDEVVELDGKLLAAPLQLASNRLPA</sequence>
<dbReference type="InterPro" id="IPR001555">
    <property type="entry name" value="GART_AS"/>
</dbReference>
<evidence type="ECO:0000256" key="5">
    <source>
        <dbReference type="ARBA" id="ARBA00047664"/>
    </source>
</evidence>
<accession>A0ABR8UKV2</accession>
<dbReference type="SUPFAM" id="SSF53328">
    <property type="entry name" value="Formyltransferase"/>
    <property type="match status" value="1"/>
</dbReference>
<protein>
    <recommendedName>
        <fullName evidence="6">Phosphoribosylglycinamide formyltransferase</fullName>
        <ecNumber evidence="6">2.1.2.2</ecNumber>
    </recommendedName>
    <alternativeName>
        <fullName evidence="6">5'-phosphoribosylglycinamide transformylase</fullName>
    </alternativeName>
    <alternativeName>
        <fullName evidence="6">GAR transformylase</fullName>
        <shortName evidence="6">GART</shortName>
    </alternativeName>
</protein>
<dbReference type="EC" id="2.1.2.2" evidence="6"/>
<evidence type="ECO:0000313" key="8">
    <source>
        <dbReference type="EMBL" id="MBD7988653.1"/>
    </source>
</evidence>
<dbReference type="InterPro" id="IPR004607">
    <property type="entry name" value="GART"/>
</dbReference>
<feature type="binding site" evidence="6">
    <location>
        <position position="111"/>
    </location>
    <ligand>
        <name>(6R)-10-formyltetrahydrofolate</name>
        <dbReference type="ChEBI" id="CHEBI:195366"/>
    </ligand>
</feature>
<evidence type="ECO:0000256" key="2">
    <source>
        <dbReference type="ARBA" id="ARBA00022679"/>
    </source>
</evidence>
<dbReference type="InterPro" id="IPR036477">
    <property type="entry name" value="Formyl_transf_N_sf"/>
</dbReference>
<dbReference type="CDD" id="cd08645">
    <property type="entry name" value="FMT_core_GART"/>
    <property type="match status" value="1"/>
</dbReference>
<feature type="active site" description="Proton donor" evidence="6">
    <location>
        <position position="113"/>
    </location>
</feature>
<keyword evidence="2 6" id="KW-0808">Transferase</keyword>
<organism evidence="8 9">
    <name type="scientific">Luteimonas colneyensis</name>
    <dbReference type="NCBI Taxonomy" id="2762230"/>
    <lineage>
        <taxon>Bacteria</taxon>
        <taxon>Pseudomonadati</taxon>
        <taxon>Pseudomonadota</taxon>
        <taxon>Gammaproteobacteria</taxon>
        <taxon>Lysobacterales</taxon>
        <taxon>Lysobacteraceae</taxon>
        <taxon>Luteimonas</taxon>
    </lineage>
</organism>
<dbReference type="NCBIfam" id="TIGR00639">
    <property type="entry name" value="PurN"/>
    <property type="match status" value="1"/>
</dbReference>
<comment type="caution">
    <text evidence="8">The sequence shown here is derived from an EMBL/GenBank/DDBJ whole genome shotgun (WGS) entry which is preliminary data.</text>
</comment>
<keyword evidence="3 6" id="KW-0658">Purine biosynthesis</keyword>
<name>A0ABR8UKV2_9GAMM</name>
<reference evidence="8 9" key="1">
    <citation type="submission" date="2020-08" db="EMBL/GenBank/DDBJ databases">
        <title>A Genomic Blueprint of the Chicken Gut Microbiome.</title>
        <authorList>
            <person name="Gilroy R."/>
            <person name="Ravi A."/>
            <person name="Getino M."/>
            <person name="Pursley I."/>
            <person name="Horton D.L."/>
            <person name="Alikhan N.-F."/>
            <person name="Baker D."/>
            <person name="Gharbi K."/>
            <person name="Hall N."/>
            <person name="Watson M."/>
            <person name="Adriaenssens E.M."/>
            <person name="Foster-Nyarko E."/>
            <person name="Jarju S."/>
            <person name="Secka A."/>
            <person name="Antonio M."/>
            <person name="Oren A."/>
            <person name="Chaudhuri R."/>
            <person name="La Ragione R.M."/>
            <person name="Hildebrand F."/>
            <person name="Pallen M.J."/>
        </authorList>
    </citation>
    <scope>NUCLEOTIDE SEQUENCE [LARGE SCALE GENOMIC DNA]</scope>
    <source>
        <strain evidence="8 9">Sa2BVA3</strain>
    </source>
</reference>
<evidence type="ECO:0000256" key="1">
    <source>
        <dbReference type="ARBA" id="ARBA00005054"/>
    </source>
</evidence>
<dbReference type="GO" id="GO:0004644">
    <property type="term" value="F:phosphoribosylglycinamide formyltransferase activity"/>
    <property type="evidence" value="ECO:0007669"/>
    <property type="project" value="UniProtKB-EC"/>
</dbReference>
<dbReference type="PROSITE" id="PS00373">
    <property type="entry name" value="GART"/>
    <property type="match status" value="1"/>
</dbReference>
<dbReference type="Gene3D" id="3.40.50.170">
    <property type="entry name" value="Formyl transferase, N-terminal domain"/>
    <property type="match status" value="1"/>
</dbReference>
<comment type="catalytic activity">
    <reaction evidence="5 6">
        <text>N(1)-(5-phospho-beta-D-ribosyl)glycinamide + (6R)-10-formyltetrahydrofolate = N(2)-formyl-N(1)-(5-phospho-beta-D-ribosyl)glycinamide + (6S)-5,6,7,8-tetrahydrofolate + H(+)</text>
        <dbReference type="Rhea" id="RHEA:15053"/>
        <dbReference type="ChEBI" id="CHEBI:15378"/>
        <dbReference type="ChEBI" id="CHEBI:57453"/>
        <dbReference type="ChEBI" id="CHEBI:143788"/>
        <dbReference type="ChEBI" id="CHEBI:147286"/>
        <dbReference type="ChEBI" id="CHEBI:195366"/>
        <dbReference type="EC" id="2.1.2.2"/>
    </reaction>
</comment>
<comment type="similarity">
    <text evidence="4 6">Belongs to the GART family.</text>
</comment>